<reference evidence="12" key="1">
    <citation type="journal article" date="2019" name="Int. J. Syst. Evol. Microbiol.">
        <title>The Global Catalogue of Microorganisms (GCM) 10K type strain sequencing project: providing services to taxonomists for standard genome sequencing and annotation.</title>
        <authorList>
            <consortium name="The Broad Institute Genomics Platform"/>
            <consortium name="The Broad Institute Genome Sequencing Center for Infectious Disease"/>
            <person name="Wu L."/>
            <person name="Ma J."/>
        </authorList>
    </citation>
    <scope>NUCLEOTIDE SEQUENCE [LARGE SCALE GENOMIC DNA]</scope>
    <source>
        <strain evidence="12">KLKA75</strain>
    </source>
</reference>
<feature type="domain" description="CN hydrolase" evidence="10">
    <location>
        <begin position="235"/>
        <end position="452"/>
    </location>
</feature>
<dbReference type="Pfam" id="PF20154">
    <property type="entry name" value="LNT_N"/>
    <property type="match status" value="1"/>
</dbReference>
<comment type="caution">
    <text evidence="11">The sequence shown here is derived from an EMBL/GenBank/DDBJ whole genome shotgun (WGS) entry which is preliminary data.</text>
</comment>
<gene>
    <name evidence="11" type="ORF">ACFPCY_12545</name>
</gene>
<feature type="transmembrane region" description="Helical" evidence="9">
    <location>
        <begin position="182"/>
        <end position="200"/>
    </location>
</feature>
<feature type="transmembrane region" description="Helical" evidence="9">
    <location>
        <begin position="142"/>
        <end position="162"/>
    </location>
</feature>
<sequence length="511" mass="53869">MKRTAIFLAGTALLLLAVGGRWDVAAAAWVFPVLLLRFSRTGRAWSAVAGIWAANVAAALFWTWESKIGGGPVVMIGAVAIGALRTVPYVLDRWLSRRLPVWAALLVFPAGVAASEFVLTLVTPFGTAFGVLAVTQYGELPLLQVAAVTGSYGIGFLIAWFASTANHAWADRTRRAARPSAVFAGVLLAVVAVGGVRLAFFSSAQHTVRIAGVGPRAEVREAQRAALSRIPGGRRDIAAAPAGAVRPAMRAVEDDLLASTRREAAAGAKIVVWPESAVATREADERATIDAARAEARRDGVYLEIGVSVYSTTGPSYGKDEALLIDPTGTVLWTYQKAHPIPGSEPFKPGDGRVPVVSTPYGRLANVICYDADFPAMMRIRADIVLVPSHDWREYGDAHTRKASLRAIEGGYALFRQDGAGVTSAFDRQGRVLASTDTFAAGEETTVAYVPTRGGTTVYDVIGDTFAWLCLGAVGALTAYGVVRRHRAPGAPSSSAAPATSPAPAESSSVR</sequence>
<evidence type="ECO:0000256" key="6">
    <source>
        <dbReference type="ARBA" id="ARBA00023136"/>
    </source>
</evidence>
<proteinExistence type="predicted"/>
<keyword evidence="5 9" id="KW-1133">Transmembrane helix</keyword>
<dbReference type="PANTHER" id="PTHR38686:SF1">
    <property type="entry name" value="APOLIPOPROTEIN N-ACYLTRANSFERASE"/>
    <property type="match status" value="1"/>
</dbReference>
<keyword evidence="7" id="KW-0012">Acyltransferase</keyword>
<feature type="compositionally biased region" description="Low complexity" evidence="8">
    <location>
        <begin position="489"/>
        <end position="511"/>
    </location>
</feature>
<dbReference type="InterPro" id="IPR003010">
    <property type="entry name" value="C-N_Hydrolase"/>
</dbReference>
<keyword evidence="3" id="KW-0808">Transferase</keyword>
<feature type="transmembrane region" description="Helical" evidence="9">
    <location>
        <begin position="44"/>
        <end position="64"/>
    </location>
</feature>
<dbReference type="Pfam" id="PF00795">
    <property type="entry name" value="CN_hydrolase"/>
    <property type="match status" value="1"/>
</dbReference>
<dbReference type="Gene3D" id="3.60.110.10">
    <property type="entry name" value="Carbon-nitrogen hydrolase"/>
    <property type="match status" value="1"/>
</dbReference>
<feature type="transmembrane region" description="Helical" evidence="9">
    <location>
        <begin position="102"/>
        <end position="135"/>
    </location>
</feature>
<keyword evidence="2" id="KW-1003">Cell membrane</keyword>
<dbReference type="EMBL" id="JBHSIT010000003">
    <property type="protein sequence ID" value="MFC4908155.1"/>
    <property type="molecule type" value="Genomic_DNA"/>
</dbReference>
<dbReference type="InterPro" id="IPR004563">
    <property type="entry name" value="Apolipo_AcylTrfase"/>
</dbReference>
<evidence type="ECO:0000256" key="1">
    <source>
        <dbReference type="ARBA" id="ARBA00004651"/>
    </source>
</evidence>
<evidence type="ECO:0000313" key="11">
    <source>
        <dbReference type="EMBL" id="MFC4908155.1"/>
    </source>
</evidence>
<evidence type="ECO:0000256" key="5">
    <source>
        <dbReference type="ARBA" id="ARBA00022989"/>
    </source>
</evidence>
<keyword evidence="12" id="KW-1185">Reference proteome</keyword>
<dbReference type="RefSeq" id="WP_378254513.1">
    <property type="nucleotide sequence ID" value="NZ_JBHSIT010000003.1"/>
</dbReference>
<evidence type="ECO:0000259" key="10">
    <source>
        <dbReference type="PROSITE" id="PS50263"/>
    </source>
</evidence>
<evidence type="ECO:0000256" key="9">
    <source>
        <dbReference type="SAM" id="Phobius"/>
    </source>
</evidence>
<keyword evidence="11" id="KW-0378">Hydrolase</keyword>
<dbReference type="PROSITE" id="PS50263">
    <property type="entry name" value="CN_HYDROLASE"/>
    <property type="match status" value="1"/>
</dbReference>
<dbReference type="PANTHER" id="PTHR38686">
    <property type="entry name" value="APOLIPOPROTEIN N-ACYLTRANSFERASE"/>
    <property type="match status" value="1"/>
</dbReference>
<evidence type="ECO:0000256" key="3">
    <source>
        <dbReference type="ARBA" id="ARBA00022679"/>
    </source>
</evidence>
<keyword evidence="6 9" id="KW-0472">Membrane</keyword>
<accession>A0ABV9TYP4</accession>
<dbReference type="InterPro" id="IPR045378">
    <property type="entry name" value="LNT_N"/>
</dbReference>
<keyword evidence="4 9" id="KW-0812">Transmembrane</keyword>
<evidence type="ECO:0000256" key="8">
    <source>
        <dbReference type="SAM" id="MobiDB-lite"/>
    </source>
</evidence>
<feature type="region of interest" description="Disordered" evidence="8">
    <location>
        <begin position="488"/>
        <end position="511"/>
    </location>
</feature>
<feature type="transmembrane region" description="Helical" evidence="9">
    <location>
        <begin position="71"/>
        <end position="90"/>
    </location>
</feature>
<comment type="subcellular location">
    <subcellularLocation>
        <location evidence="1">Cell membrane</location>
        <topology evidence="1">Multi-pass membrane protein</topology>
    </subcellularLocation>
</comment>
<evidence type="ECO:0000256" key="4">
    <source>
        <dbReference type="ARBA" id="ARBA00022692"/>
    </source>
</evidence>
<evidence type="ECO:0000256" key="2">
    <source>
        <dbReference type="ARBA" id="ARBA00022475"/>
    </source>
</evidence>
<dbReference type="Proteomes" id="UP001595872">
    <property type="component" value="Unassembled WGS sequence"/>
</dbReference>
<protein>
    <submittedName>
        <fullName evidence="11">Nitrilase-related carbon-nitrogen hydrolase</fullName>
    </submittedName>
</protein>
<dbReference type="GO" id="GO:0016787">
    <property type="term" value="F:hydrolase activity"/>
    <property type="evidence" value="ECO:0007669"/>
    <property type="project" value="UniProtKB-KW"/>
</dbReference>
<name>A0ABV9TYP4_9ACTN</name>
<evidence type="ECO:0000313" key="12">
    <source>
        <dbReference type="Proteomes" id="UP001595872"/>
    </source>
</evidence>
<dbReference type="SUPFAM" id="SSF56317">
    <property type="entry name" value="Carbon-nitrogen hydrolase"/>
    <property type="match status" value="1"/>
</dbReference>
<evidence type="ECO:0000256" key="7">
    <source>
        <dbReference type="ARBA" id="ARBA00023315"/>
    </source>
</evidence>
<dbReference type="InterPro" id="IPR036526">
    <property type="entry name" value="C-N_Hydrolase_sf"/>
</dbReference>
<organism evidence="11 12">
    <name type="scientific">Actinomadura gamaensis</name>
    <dbReference type="NCBI Taxonomy" id="1763541"/>
    <lineage>
        <taxon>Bacteria</taxon>
        <taxon>Bacillati</taxon>
        <taxon>Actinomycetota</taxon>
        <taxon>Actinomycetes</taxon>
        <taxon>Streptosporangiales</taxon>
        <taxon>Thermomonosporaceae</taxon>
        <taxon>Actinomadura</taxon>
    </lineage>
</organism>